<protein>
    <recommendedName>
        <fullName evidence="11">RING-CH-type domain-containing protein</fullName>
    </recommendedName>
</protein>
<evidence type="ECO:0000313" key="10">
    <source>
        <dbReference type="Proteomes" id="UP001055439"/>
    </source>
</evidence>
<dbReference type="PANTHER" id="PTHR23012:SF180">
    <property type="entry name" value="RING_FYVE_PHD ZINC FINGER SUPERFAMILY PROTEIN"/>
    <property type="match status" value="1"/>
</dbReference>
<gene>
    <name evidence="9" type="ORF">MUK42_07392</name>
</gene>
<evidence type="ECO:0000256" key="2">
    <source>
        <dbReference type="ARBA" id="ARBA00022771"/>
    </source>
</evidence>
<dbReference type="Pfam" id="PF12906">
    <property type="entry name" value="RINGv"/>
    <property type="match status" value="1"/>
</dbReference>
<keyword evidence="6" id="KW-1133">Transmembrane helix</keyword>
<dbReference type="InterPro" id="IPR033275">
    <property type="entry name" value="MARCH-like"/>
</dbReference>
<dbReference type="GO" id="GO:0016567">
    <property type="term" value="P:protein ubiquitination"/>
    <property type="evidence" value="ECO:0007669"/>
    <property type="project" value="TreeGrafter"/>
</dbReference>
<keyword evidence="6" id="KW-0472">Membrane</keyword>
<feature type="transmembrane region" description="Helical" evidence="6">
    <location>
        <begin position="263"/>
        <end position="284"/>
    </location>
</feature>
<evidence type="ECO:0000259" key="8">
    <source>
        <dbReference type="PROSITE" id="PS51292"/>
    </source>
</evidence>
<dbReference type="PROSITE" id="PS50089">
    <property type="entry name" value="ZF_RING_2"/>
    <property type="match status" value="1"/>
</dbReference>
<dbReference type="Pfam" id="PF12428">
    <property type="entry name" value="DUF3675"/>
    <property type="match status" value="1"/>
</dbReference>
<keyword evidence="3" id="KW-0862">Zinc</keyword>
<evidence type="ECO:0000256" key="5">
    <source>
        <dbReference type="SAM" id="MobiDB-lite"/>
    </source>
</evidence>
<keyword evidence="10" id="KW-1185">Reference proteome</keyword>
<accession>A0A9E7HFJ3</accession>
<feature type="domain" description="RING-CH-type" evidence="8">
    <location>
        <begin position="116"/>
        <end position="178"/>
    </location>
</feature>
<evidence type="ECO:0000256" key="6">
    <source>
        <dbReference type="SAM" id="Phobius"/>
    </source>
</evidence>
<evidence type="ECO:0000313" key="9">
    <source>
        <dbReference type="EMBL" id="URE29237.1"/>
    </source>
</evidence>
<dbReference type="OrthoDB" id="264354at2759"/>
<keyword evidence="2 4" id="KW-0863">Zinc-finger</keyword>
<dbReference type="AlphaFoldDB" id="A0A9E7HFJ3"/>
<dbReference type="CDD" id="cd16495">
    <property type="entry name" value="RING_CH-C4HC3_MARCH"/>
    <property type="match status" value="1"/>
</dbReference>
<dbReference type="EMBL" id="CP097510">
    <property type="protein sequence ID" value="URE29237.1"/>
    <property type="molecule type" value="Genomic_DNA"/>
</dbReference>
<feature type="region of interest" description="Disordered" evidence="5">
    <location>
        <begin position="26"/>
        <end position="51"/>
    </location>
</feature>
<dbReference type="InterPro" id="IPR001841">
    <property type="entry name" value="Znf_RING"/>
</dbReference>
<evidence type="ECO:0000256" key="1">
    <source>
        <dbReference type="ARBA" id="ARBA00022723"/>
    </source>
</evidence>
<dbReference type="InterPro" id="IPR022143">
    <property type="entry name" value="DUF3675"/>
</dbReference>
<dbReference type="FunFam" id="3.30.40.10:FF:000318">
    <property type="entry name" value="E3 ubiquitin-protein ligase MARCH4"/>
    <property type="match status" value="1"/>
</dbReference>
<dbReference type="InterPro" id="IPR011016">
    <property type="entry name" value="Znf_RING-CH"/>
</dbReference>
<dbReference type="Proteomes" id="UP001055439">
    <property type="component" value="Chromosome 8"/>
</dbReference>
<dbReference type="GO" id="GO:0008270">
    <property type="term" value="F:zinc ion binding"/>
    <property type="evidence" value="ECO:0007669"/>
    <property type="project" value="UniProtKB-KW"/>
</dbReference>
<dbReference type="GO" id="GO:0004842">
    <property type="term" value="F:ubiquitin-protein transferase activity"/>
    <property type="evidence" value="ECO:0007669"/>
    <property type="project" value="TreeGrafter"/>
</dbReference>
<keyword evidence="1" id="KW-0479">Metal-binding</keyword>
<dbReference type="Gene3D" id="3.30.40.10">
    <property type="entry name" value="Zinc/RING finger domain, C3HC4 (zinc finger)"/>
    <property type="match status" value="1"/>
</dbReference>
<dbReference type="SUPFAM" id="SSF57850">
    <property type="entry name" value="RING/U-box"/>
    <property type="match status" value="1"/>
</dbReference>
<evidence type="ECO:0008006" key="11">
    <source>
        <dbReference type="Google" id="ProtNLM"/>
    </source>
</evidence>
<dbReference type="InterPro" id="IPR013083">
    <property type="entry name" value="Znf_RING/FYVE/PHD"/>
</dbReference>
<evidence type="ECO:0000256" key="4">
    <source>
        <dbReference type="PROSITE-ProRule" id="PRU00175"/>
    </source>
</evidence>
<dbReference type="PANTHER" id="PTHR23012">
    <property type="entry name" value="RING/FYVE/PHD ZINC FINGER DOMAIN-CONTAINING"/>
    <property type="match status" value="1"/>
</dbReference>
<organism evidence="9 10">
    <name type="scientific">Musa troglodytarum</name>
    <name type="common">fe'i banana</name>
    <dbReference type="NCBI Taxonomy" id="320322"/>
    <lineage>
        <taxon>Eukaryota</taxon>
        <taxon>Viridiplantae</taxon>
        <taxon>Streptophyta</taxon>
        <taxon>Embryophyta</taxon>
        <taxon>Tracheophyta</taxon>
        <taxon>Spermatophyta</taxon>
        <taxon>Magnoliopsida</taxon>
        <taxon>Liliopsida</taxon>
        <taxon>Zingiberales</taxon>
        <taxon>Musaceae</taxon>
        <taxon>Musa</taxon>
    </lineage>
</organism>
<feature type="domain" description="RING-type" evidence="7">
    <location>
        <begin position="124"/>
        <end position="171"/>
    </location>
</feature>
<dbReference type="GO" id="GO:0016020">
    <property type="term" value="C:membrane"/>
    <property type="evidence" value="ECO:0007669"/>
    <property type="project" value="TreeGrafter"/>
</dbReference>
<dbReference type="PROSITE" id="PS51292">
    <property type="entry name" value="ZF_RING_CH"/>
    <property type="match status" value="1"/>
</dbReference>
<evidence type="ECO:0000256" key="3">
    <source>
        <dbReference type="ARBA" id="ARBA00022833"/>
    </source>
</evidence>
<keyword evidence="6" id="KW-0812">Transmembrane</keyword>
<sequence length="326" mass="36775">MATAAKDKQLSVSILVVKTSNLIHPTAAVQPQTEPTEEEEDNKRLLRWSKSPNGGRPRHFLSGHGFLGHHSPSLFILFLPRGAEARKEEMEEFGNREEIRLLVGDDADDGLASSCSPAAAWCLCRICHEEEEERNGSMESPCGCSGTLKFAHRECIQRWCDEKGSNVCEICLEKYEPGYTIPEKKALIDVGVTIRGSLEVPRLNYDPHNPEFVADDDAGSDRAECSPASRRRASYCRSILLLLMMILLMRNLIAVITAGADRYALAILTVFLLRASGILLPIYLMMRFVSAFQEAHRPDQLHMENTHRLGFDEEEEEEEHRIHIRF</sequence>
<dbReference type="SMART" id="SM00744">
    <property type="entry name" value="RINGv"/>
    <property type="match status" value="1"/>
</dbReference>
<feature type="transmembrane region" description="Helical" evidence="6">
    <location>
        <begin position="239"/>
        <end position="257"/>
    </location>
</feature>
<name>A0A9E7HFJ3_9LILI</name>
<proteinExistence type="predicted"/>
<reference evidence="9" key="1">
    <citation type="submission" date="2022-05" db="EMBL/GenBank/DDBJ databases">
        <title>The Musa troglodytarum L. genome provides insights into the mechanism of non-climacteric behaviour and enrichment of carotenoids.</title>
        <authorList>
            <person name="Wang J."/>
        </authorList>
    </citation>
    <scope>NUCLEOTIDE SEQUENCE</scope>
    <source>
        <tissue evidence="9">Leaf</tissue>
    </source>
</reference>
<evidence type="ECO:0000259" key="7">
    <source>
        <dbReference type="PROSITE" id="PS50089"/>
    </source>
</evidence>